<keyword evidence="3" id="KW-0325">Glycoprotein</keyword>
<keyword evidence="7" id="KW-1185">Reference proteome</keyword>
<gene>
    <name evidence="6" type="ORF">K443DRAFT_12010</name>
</gene>
<reference evidence="6 7" key="1">
    <citation type="submission" date="2014-04" db="EMBL/GenBank/DDBJ databases">
        <authorList>
            <consortium name="DOE Joint Genome Institute"/>
            <person name="Kuo A."/>
            <person name="Kohler A."/>
            <person name="Nagy L.G."/>
            <person name="Floudas D."/>
            <person name="Copeland A."/>
            <person name="Barry K.W."/>
            <person name="Cichocki N."/>
            <person name="Veneault-Fourrey C."/>
            <person name="LaButti K."/>
            <person name="Lindquist E.A."/>
            <person name="Lipzen A."/>
            <person name="Lundell T."/>
            <person name="Morin E."/>
            <person name="Murat C."/>
            <person name="Sun H."/>
            <person name="Tunlid A."/>
            <person name="Henrissat B."/>
            <person name="Grigoriev I.V."/>
            <person name="Hibbett D.S."/>
            <person name="Martin F."/>
            <person name="Nordberg H.P."/>
            <person name="Cantor M.N."/>
            <person name="Hua S.X."/>
        </authorList>
    </citation>
    <scope>NUCLEOTIDE SEQUENCE [LARGE SCALE GENOMIC DNA]</scope>
    <source>
        <strain evidence="6 7">LaAM-08-1</strain>
    </source>
</reference>
<evidence type="ECO:0000259" key="5">
    <source>
        <dbReference type="Pfam" id="PF00930"/>
    </source>
</evidence>
<dbReference type="EMBL" id="KN838787">
    <property type="protein sequence ID" value="KIJ94575.1"/>
    <property type="molecule type" value="Genomic_DNA"/>
</dbReference>
<dbReference type="OrthoDB" id="16520at2759"/>
<keyword evidence="2" id="KW-0720">Serine protease</keyword>
<dbReference type="AlphaFoldDB" id="A0A0C9WSE4"/>
<proteinExistence type="predicted"/>
<dbReference type="GO" id="GO:0005886">
    <property type="term" value="C:plasma membrane"/>
    <property type="evidence" value="ECO:0007669"/>
    <property type="project" value="TreeGrafter"/>
</dbReference>
<keyword evidence="1" id="KW-0378">Hydrolase</keyword>
<dbReference type="Pfam" id="PF00930">
    <property type="entry name" value="DPPIV_N"/>
    <property type="match status" value="1"/>
</dbReference>
<feature type="region of interest" description="Disordered" evidence="4">
    <location>
        <begin position="312"/>
        <end position="382"/>
    </location>
</feature>
<evidence type="ECO:0000256" key="3">
    <source>
        <dbReference type="ARBA" id="ARBA00023180"/>
    </source>
</evidence>
<dbReference type="Gene3D" id="2.140.10.30">
    <property type="entry name" value="Dipeptidylpeptidase IV, N-terminal domain"/>
    <property type="match status" value="1"/>
</dbReference>
<dbReference type="GO" id="GO:0008239">
    <property type="term" value="F:dipeptidyl-peptidase activity"/>
    <property type="evidence" value="ECO:0007669"/>
    <property type="project" value="TreeGrafter"/>
</dbReference>
<keyword evidence="1" id="KW-0031">Aminopeptidase</keyword>
<dbReference type="Proteomes" id="UP000054477">
    <property type="component" value="Unassembled WGS sequence"/>
</dbReference>
<protein>
    <submittedName>
        <fullName evidence="6">Unplaced genomic scaffold K443scaffold_252, whole genome shotgun sequence</fullName>
    </submittedName>
</protein>
<sequence>MYVPTHIKYILIEVGYRNTTTSTSSPSAAPNTKPTRITSTGNASLFHGVPDWVYEEEFFPSDPALWRSPTFHKLLSFDETLIEEFKFPMYNPTEDANGVIPYTTDVTTKYPKPPSCIFDLGRYLEKVADLGGEEELPAEEETHTLDWDGGRSVVPSWKLRGVDDGGRSINPKDTKRHFRVASPEARKAGMSLVHCPPLPESNNAAGTRVRSGFSLKDTPTRSFESNKDFVPPEPILLSLSDVVRWQGGLTDPVTVQSSASRNEHTKELGWKGRTRALIRSVSSTSVSPSDYDDDDYLLMDVDMSFGNGIDVDVPQTFVPPPQPKSGSQVDMPPPATPLVKPKLWSTENGEPHTTLSSIASSSRIHTSSSSTAQPALPPLPLP</sequence>
<organism evidence="6 7">
    <name type="scientific">Laccaria amethystina LaAM-08-1</name>
    <dbReference type="NCBI Taxonomy" id="1095629"/>
    <lineage>
        <taxon>Eukaryota</taxon>
        <taxon>Fungi</taxon>
        <taxon>Dikarya</taxon>
        <taxon>Basidiomycota</taxon>
        <taxon>Agaricomycotina</taxon>
        <taxon>Agaricomycetes</taxon>
        <taxon>Agaricomycetidae</taxon>
        <taxon>Agaricales</taxon>
        <taxon>Agaricineae</taxon>
        <taxon>Hydnangiaceae</taxon>
        <taxon>Laccaria</taxon>
    </lineage>
</organism>
<evidence type="ECO:0000313" key="7">
    <source>
        <dbReference type="Proteomes" id="UP000054477"/>
    </source>
</evidence>
<evidence type="ECO:0000313" key="6">
    <source>
        <dbReference type="EMBL" id="KIJ94575.1"/>
    </source>
</evidence>
<dbReference type="HOGENOM" id="CLU_723753_0_0_1"/>
<dbReference type="PANTHER" id="PTHR11731:SF200">
    <property type="entry name" value="DIPEPTIDYL PEPTIDASE 10, ISOFORM B"/>
    <property type="match status" value="1"/>
</dbReference>
<dbReference type="STRING" id="1095629.A0A0C9WSE4"/>
<name>A0A0C9WSE4_9AGAR</name>
<dbReference type="InterPro" id="IPR002469">
    <property type="entry name" value="Peptidase_S9B_N"/>
</dbReference>
<dbReference type="GO" id="GO:0006508">
    <property type="term" value="P:proteolysis"/>
    <property type="evidence" value="ECO:0007669"/>
    <property type="project" value="InterPro"/>
</dbReference>
<dbReference type="GO" id="GO:0008236">
    <property type="term" value="F:serine-type peptidase activity"/>
    <property type="evidence" value="ECO:0007669"/>
    <property type="project" value="UniProtKB-KW"/>
</dbReference>
<dbReference type="InterPro" id="IPR050278">
    <property type="entry name" value="Serine_Prot_S9B/DPPIV"/>
</dbReference>
<evidence type="ECO:0000256" key="1">
    <source>
        <dbReference type="ARBA" id="ARBA00022438"/>
    </source>
</evidence>
<accession>A0A0C9WSE4</accession>
<evidence type="ECO:0000256" key="4">
    <source>
        <dbReference type="SAM" id="MobiDB-lite"/>
    </source>
</evidence>
<dbReference type="GO" id="GO:0004177">
    <property type="term" value="F:aminopeptidase activity"/>
    <property type="evidence" value="ECO:0007669"/>
    <property type="project" value="UniProtKB-KW"/>
</dbReference>
<evidence type="ECO:0000256" key="2">
    <source>
        <dbReference type="ARBA" id="ARBA00022825"/>
    </source>
</evidence>
<feature type="compositionally biased region" description="Low complexity" evidence="4">
    <location>
        <begin position="352"/>
        <end position="374"/>
    </location>
</feature>
<feature type="domain" description="Dipeptidylpeptidase IV N-terminal" evidence="5">
    <location>
        <begin position="31"/>
        <end position="113"/>
    </location>
</feature>
<dbReference type="PANTHER" id="PTHR11731">
    <property type="entry name" value="PROTEASE FAMILY S9B,C DIPEPTIDYL-PEPTIDASE IV-RELATED"/>
    <property type="match status" value="1"/>
</dbReference>
<reference evidence="7" key="2">
    <citation type="submission" date="2015-01" db="EMBL/GenBank/DDBJ databases">
        <title>Evolutionary Origins and Diversification of the Mycorrhizal Mutualists.</title>
        <authorList>
            <consortium name="DOE Joint Genome Institute"/>
            <consortium name="Mycorrhizal Genomics Consortium"/>
            <person name="Kohler A."/>
            <person name="Kuo A."/>
            <person name="Nagy L.G."/>
            <person name="Floudas D."/>
            <person name="Copeland A."/>
            <person name="Barry K.W."/>
            <person name="Cichocki N."/>
            <person name="Veneault-Fourrey C."/>
            <person name="LaButti K."/>
            <person name="Lindquist E.A."/>
            <person name="Lipzen A."/>
            <person name="Lundell T."/>
            <person name="Morin E."/>
            <person name="Murat C."/>
            <person name="Riley R."/>
            <person name="Ohm R."/>
            <person name="Sun H."/>
            <person name="Tunlid A."/>
            <person name="Henrissat B."/>
            <person name="Grigoriev I.V."/>
            <person name="Hibbett D.S."/>
            <person name="Martin F."/>
        </authorList>
    </citation>
    <scope>NUCLEOTIDE SEQUENCE [LARGE SCALE GENOMIC DNA]</scope>
    <source>
        <strain evidence="7">LaAM-08-1</strain>
    </source>
</reference>
<keyword evidence="1" id="KW-0645">Protease</keyword>